<evidence type="ECO:0000313" key="2">
    <source>
        <dbReference type="EMBL" id="SUN50398.1"/>
    </source>
</evidence>
<name>A0A380JY21_STRDY</name>
<keyword evidence="1" id="KW-0812">Transmembrane</keyword>
<gene>
    <name evidence="2" type="ORF">NCTC4670_01368</name>
</gene>
<dbReference type="EMBL" id="UHFG01000004">
    <property type="protein sequence ID" value="SUN50398.1"/>
    <property type="molecule type" value="Genomic_DNA"/>
</dbReference>
<keyword evidence="1" id="KW-1133">Transmembrane helix</keyword>
<proteinExistence type="predicted"/>
<protein>
    <submittedName>
        <fullName evidence="2">Uncharacterized protein</fullName>
    </submittedName>
</protein>
<accession>A0A380JY21</accession>
<keyword evidence="1" id="KW-0472">Membrane</keyword>
<evidence type="ECO:0000313" key="3">
    <source>
        <dbReference type="Proteomes" id="UP000254797"/>
    </source>
</evidence>
<dbReference type="Proteomes" id="UP000254797">
    <property type="component" value="Unassembled WGS sequence"/>
</dbReference>
<dbReference type="AlphaFoldDB" id="A0A380JY21"/>
<reference evidence="2 3" key="1">
    <citation type="submission" date="2018-06" db="EMBL/GenBank/DDBJ databases">
        <authorList>
            <consortium name="Pathogen Informatics"/>
            <person name="Doyle S."/>
        </authorList>
    </citation>
    <scope>NUCLEOTIDE SEQUENCE [LARGE SCALE GENOMIC DNA]</scope>
    <source>
        <strain evidence="2 3">NCTC4670</strain>
    </source>
</reference>
<organism evidence="2 3">
    <name type="scientific">Streptococcus dysgalactiae subsp. dysgalactiae</name>
    <dbReference type="NCBI Taxonomy" id="99822"/>
    <lineage>
        <taxon>Bacteria</taxon>
        <taxon>Bacillati</taxon>
        <taxon>Bacillota</taxon>
        <taxon>Bacilli</taxon>
        <taxon>Lactobacillales</taxon>
        <taxon>Streptococcaceae</taxon>
        <taxon>Streptococcus</taxon>
    </lineage>
</organism>
<evidence type="ECO:0000256" key="1">
    <source>
        <dbReference type="SAM" id="Phobius"/>
    </source>
</evidence>
<sequence>MIDITWMLRLVLNVLYLGLGITAVCYLIKIYRLLVMD</sequence>
<feature type="transmembrane region" description="Helical" evidence="1">
    <location>
        <begin position="6"/>
        <end position="28"/>
    </location>
</feature>